<dbReference type="EMBL" id="CM016552">
    <property type="protein sequence ID" value="TKW36803.1"/>
    <property type="molecule type" value="Genomic_DNA"/>
</dbReference>
<evidence type="ECO:0000256" key="1">
    <source>
        <dbReference type="SAM" id="MobiDB-lite"/>
    </source>
</evidence>
<dbReference type="Proteomes" id="UP000298652">
    <property type="component" value="Chromosome 1"/>
</dbReference>
<sequence>MHLLVPLQGARLSAMLAGTHAKRRAVHPLLPAAVPSHQAQLQRGLLPRWEARRGGHHLHCQISEKHKTMLAAADRGASPTARAGINAAGLGSGHVRPRHERLHRRLRHGTQPRATPCAGRRPLPSLPAVDASSAAAVAELEFPAPRTHRLRWRAAPGGTARAGTPRRHNWHAVPGGRAGERVGPLAGHAEREPAPPLGL</sequence>
<organism evidence="2 3">
    <name type="scientific">Setaria viridis</name>
    <name type="common">Green bristlegrass</name>
    <name type="synonym">Setaria italica subsp. viridis</name>
    <dbReference type="NCBI Taxonomy" id="4556"/>
    <lineage>
        <taxon>Eukaryota</taxon>
        <taxon>Viridiplantae</taxon>
        <taxon>Streptophyta</taxon>
        <taxon>Embryophyta</taxon>
        <taxon>Tracheophyta</taxon>
        <taxon>Spermatophyta</taxon>
        <taxon>Magnoliopsida</taxon>
        <taxon>Liliopsida</taxon>
        <taxon>Poales</taxon>
        <taxon>Poaceae</taxon>
        <taxon>PACMAD clade</taxon>
        <taxon>Panicoideae</taxon>
        <taxon>Panicodae</taxon>
        <taxon>Paniceae</taxon>
        <taxon>Cenchrinae</taxon>
        <taxon>Setaria</taxon>
    </lineage>
</organism>
<dbReference type="AlphaFoldDB" id="A0A4U6W5V7"/>
<proteinExistence type="predicted"/>
<dbReference type="Gramene" id="TKW36803">
    <property type="protein sequence ID" value="TKW36803"/>
    <property type="gene ID" value="SEVIR_1G006700v2"/>
</dbReference>
<protein>
    <submittedName>
        <fullName evidence="2">Uncharacterized protein</fullName>
    </submittedName>
</protein>
<evidence type="ECO:0000313" key="2">
    <source>
        <dbReference type="EMBL" id="TKW36803.1"/>
    </source>
</evidence>
<gene>
    <name evidence="2" type="ORF">SEVIR_1G006700v2</name>
</gene>
<evidence type="ECO:0000313" key="3">
    <source>
        <dbReference type="Proteomes" id="UP000298652"/>
    </source>
</evidence>
<accession>A0A4U6W5V7</accession>
<name>A0A4U6W5V7_SETVI</name>
<feature type="region of interest" description="Disordered" evidence="1">
    <location>
        <begin position="157"/>
        <end position="199"/>
    </location>
</feature>
<reference evidence="2" key="1">
    <citation type="submission" date="2019-03" db="EMBL/GenBank/DDBJ databases">
        <title>WGS assembly of Setaria viridis.</title>
        <authorList>
            <person name="Huang P."/>
            <person name="Jenkins J."/>
            <person name="Grimwood J."/>
            <person name="Barry K."/>
            <person name="Healey A."/>
            <person name="Mamidi S."/>
            <person name="Sreedasyam A."/>
            <person name="Shu S."/>
            <person name="Feldman M."/>
            <person name="Wu J."/>
            <person name="Yu Y."/>
            <person name="Chen C."/>
            <person name="Johnson J."/>
            <person name="Rokhsar D."/>
            <person name="Baxter I."/>
            <person name="Schmutz J."/>
            <person name="Brutnell T."/>
            <person name="Kellogg E."/>
        </authorList>
    </citation>
    <scope>NUCLEOTIDE SEQUENCE [LARGE SCALE GENOMIC DNA]</scope>
</reference>
<keyword evidence="3" id="KW-1185">Reference proteome</keyword>